<name>A0A5J5IN49_9MICO</name>
<dbReference type="Gene3D" id="1.10.30.50">
    <property type="match status" value="1"/>
</dbReference>
<dbReference type="OrthoDB" id="3261064at2"/>
<evidence type="ECO:0000259" key="1">
    <source>
        <dbReference type="SMART" id="SM00507"/>
    </source>
</evidence>
<feature type="domain" description="HNH nuclease" evidence="1">
    <location>
        <begin position="364"/>
        <end position="416"/>
    </location>
</feature>
<accession>A0A5J5IN49</accession>
<protein>
    <submittedName>
        <fullName evidence="2">DUF222 domain-containing protein</fullName>
    </submittedName>
</protein>
<reference evidence="3" key="1">
    <citation type="submission" date="2019-09" db="EMBL/GenBank/DDBJ databases">
        <title>Mumia zhuanghuii sp. nov. isolated from the intestinal contents of plateau pika (Ochotona curzoniae) in the Qinghai-Tibet plateau of China.</title>
        <authorList>
            <person name="Tian Z."/>
        </authorList>
    </citation>
    <scope>NUCLEOTIDE SEQUENCE [LARGE SCALE GENOMIC DNA]</scope>
    <source>
        <strain evidence="3">DSM 25564</strain>
    </source>
</reference>
<dbReference type="Proteomes" id="UP000327039">
    <property type="component" value="Unassembled WGS sequence"/>
</dbReference>
<dbReference type="CDD" id="cd00085">
    <property type="entry name" value="HNHc"/>
    <property type="match status" value="1"/>
</dbReference>
<dbReference type="InterPro" id="IPR003870">
    <property type="entry name" value="DUF222"/>
</dbReference>
<dbReference type="Pfam" id="PF02720">
    <property type="entry name" value="DUF222"/>
    <property type="match status" value="1"/>
</dbReference>
<organism evidence="2 3">
    <name type="scientific">Microbacterium radiodurans</name>
    <dbReference type="NCBI Taxonomy" id="661398"/>
    <lineage>
        <taxon>Bacteria</taxon>
        <taxon>Bacillati</taxon>
        <taxon>Actinomycetota</taxon>
        <taxon>Actinomycetes</taxon>
        <taxon>Micrococcales</taxon>
        <taxon>Microbacteriaceae</taxon>
        <taxon>Microbacterium</taxon>
    </lineage>
</organism>
<dbReference type="InterPro" id="IPR003615">
    <property type="entry name" value="HNH_nuc"/>
</dbReference>
<keyword evidence="3" id="KW-1185">Reference proteome</keyword>
<evidence type="ECO:0000313" key="3">
    <source>
        <dbReference type="Proteomes" id="UP000327039"/>
    </source>
</evidence>
<dbReference type="SMART" id="SM00507">
    <property type="entry name" value="HNHc"/>
    <property type="match status" value="1"/>
</dbReference>
<evidence type="ECO:0000313" key="2">
    <source>
        <dbReference type="EMBL" id="KAA9084134.1"/>
    </source>
</evidence>
<dbReference type="EMBL" id="VYRZ01000004">
    <property type="protein sequence ID" value="KAA9084134.1"/>
    <property type="molecule type" value="Genomic_DNA"/>
</dbReference>
<dbReference type="RefSeq" id="WP_150420378.1">
    <property type="nucleotide sequence ID" value="NZ_VYRZ01000004.1"/>
</dbReference>
<sequence length="465" mass="49586">MQTRSGFGSDGDVARLAELVSRAREIEAGRRALEVSHLRLLADAGQLAADQVAGAPEAVKEREMALRGISAELAGVTHMADRTVQRRIDEAGDLVENYAAAVEAWADGRIARRHVDLIRQYGMPLPADARAEFERVAIEKCETDTPNRVEDTLRMISERMHPRSFEERHKEAATTRCIRIDPGRDGMSDLIAHLPTVLAEAISDQVRRQAKAVIAARPKAAPAGAGAVAGAGEDPAAGSGAAFGLVEPGAAADAGADESSFVDDTRSLDEVAADVFTDLLLAGTPSVDPTGDGLSTIRAEVQVVVSALTLMGKDADPADLVGRSPIDAETARLLAGNTSTWSRLLTDPVTGTVLEVDAYTPTAAQRRLLKARDRRCRFPGCRMPAIRCEIDHTVAASDGGPTHICNLADLCKRHHGAKHHTRWSVVQLAGGRLVWTSPTGITYREDAPPPLVAFSIPLDADPPPF</sequence>
<gene>
    <name evidence="2" type="ORF">F6B42_14230</name>
</gene>
<comment type="caution">
    <text evidence="2">The sequence shown here is derived from an EMBL/GenBank/DDBJ whole genome shotgun (WGS) entry which is preliminary data.</text>
</comment>
<dbReference type="AlphaFoldDB" id="A0A5J5IN49"/>
<proteinExistence type="predicted"/>